<dbReference type="AlphaFoldDB" id="A0A8J5JLH8"/>
<dbReference type="Proteomes" id="UP000747542">
    <property type="component" value="Unassembled WGS sequence"/>
</dbReference>
<proteinExistence type="predicted"/>
<comment type="caution">
    <text evidence="1">The sequence shown here is derived from an EMBL/GenBank/DDBJ whole genome shotgun (WGS) entry which is preliminary data.</text>
</comment>
<keyword evidence="2" id="KW-1185">Reference proteome</keyword>
<dbReference type="EMBL" id="JAHLQT010041801">
    <property type="protein sequence ID" value="KAG7155379.1"/>
    <property type="molecule type" value="Genomic_DNA"/>
</dbReference>
<evidence type="ECO:0000313" key="2">
    <source>
        <dbReference type="Proteomes" id="UP000747542"/>
    </source>
</evidence>
<accession>A0A8J5JLH8</accession>
<protein>
    <submittedName>
        <fullName evidence="1">Uncharacterized protein</fullName>
    </submittedName>
</protein>
<name>A0A8J5JLH8_HOMAM</name>
<evidence type="ECO:0000313" key="1">
    <source>
        <dbReference type="EMBL" id="KAG7155379.1"/>
    </source>
</evidence>
<gene>
    <name evidence="1" type="ORF">Hamer_G031061</name>
</gene>
<organism evidence="1 2">
    <name type="scientific">Homarus americanus</name>
    <name type="common">American lobster</name>
    <dbReference type="NCBI Taxonomy" id="6706"/>
    <lineage>
        <taxon>Eukaryota</taxon>
        <taxon>Metazoa</taxon>
        <taxon>Ecdysozoa</taxon>
        <taxon>Arthropoda</taxon>
        <taxon>Crustacea</taxon>
        <taxon>Multicrustacea</taxon>
        <taxon>Malacostraca</taxon>
        <taxon>Eumalacostraca</taxon>
        <taxon>Eucarida</taxon>
        <taxon>Decapoda</taxon>
        <taxon>Pleocyemata</taxon>
        <taxon>Astacidea</taxon>
        <taxon>Nephropoidea</taxon>
        <taxon>Nephropidae</taxon>
        <taxon>Homarus</taxon>
    </lineage>
</organism>
<reference evidence="1" key="1">
    <citation type="journal article" date="2021" name="Sci. Adv.">
        <title>The American lobster genome reveals insights on longevity, neural, and immune adaptations.</title>
        <authorList>
            <person name="Polinski J.M."/>
            <person name="Zimin A.V."/>
            <person name="Clark K.F."/>
            <person name="Kohn A.B."/>
            <person name="Sadowski N."/>
            <person name="Timp W."/>
            <person name="Ptitsyn A."/>
            <person name="Khanna P."/>
            <person name="Romanova D.Y."/>
            <person name="Williams P."/>
            <person name="Greenwood S.J."/>
            <person name="Moroz L.L."/>
            <person name="Walt D.R."/>
            <person name="Bodnar A.G."/>
        </authorList>
    </citation>
    <scope>NUCLEOTIDE SEQUENCE</scope>
    <source>
        <strain evidence="1">GMGI-L3</strain>
    </source>
</reference>
<sequence length="64" mass="7279">MNVHQFFAQEGSCETIEERSCVEDSLSNSGLYDHGGKNQGRSKEIARRSNMFAKCQTFTCRRTT</sequence>